<feature type="zinc finger region" description="C3H1-type" evidence="4">
    <location>
        <begin position="331"/>
        <end position="358"/>
    </location>
</feature>
<feature type="domain" description="C3H1-type" evidence="6">
    <location>
        <begin position="331"/>
        <end position="358"/>
    </location>
</feature>
<evidence type="ECO:0000259" key="6">
    <source>
        <dbReference type="PROSITE" id="PS50103"/>
    </source>
</evidence>
<dbReference type="SMART" id="SM00356">
    <property type="entry name" value="ZnF_C3H1"/>
    <property type="match status" value="2"/>
</dbReference>
<dbReference type="SUPFAM" id="SSF90229">
    <property type="entry name" value="CCCH zinc finger"/>
    <property type="match status" value="1"/>
</dbReference>
<evidence type="ECO:0000256" key="1">
    <source>
        <dbReference type="ARBA" id="ARBA00022723"/>
    </source>
</evidence>
<keyword evidence="1 4" id="KW-0479">Metal-binding</keyword>
<dbReference type="Pfam" id="PF25543">
    <property type="entry name" value="zf-CCCH_tandem"/>
    <property type="match status" value="1"/>
</dbReference>
<feature type="zinc finger region" description="C3H1-type" evidence="4">
    <location>
        <begin position="417"/>
        <end position="444"/>
    </location>
</feature>
<accession>A0A7C8IDT7</accession>
<dbReference type="Proteomes" id="UP000481861">
    <property type="component" value="Unassembled WGS sequence"/>
</dbReference>
<dbReference type="Pfam" id="PF25540">
    <property type="entry name" value="DUF7923"/>
    <property type="match status" value="1"/>
</dbReference>
<sequence>MPGVSDGKMDSLDTHLEQFKLSNHANQTALQGLLKDHSQLLDNYKSLKKAYEAQVANNGVTLEPVQKPRTPYVLVLIDGNGYIFNDEFIRDKEEGGMRAARMLNVAVDDYLRDAIPGARDARVIVRIYADLTNLSRLLAKSKLVGLEKRSLAPFTAGFTRAINHFDFIDALDEEGTKFKIRETFKLAGEDTACTHILYAGCHDTSYLPQMVPYSGMTSKITLVQGAGFNSEFHQFSLNVTQFPTLFRWSELPSTARSVRLSISDTTEPTSSPRKNQTSKQHIYTPPALRNATQWGHDTDPMFSASETFAEGINESGGTNGSWEHKADTKQKTSQTPCRFFQKGFCRFGNSCSYQHIPSSVGVPQQTTNGHGTERKISKSLPSNIAPGFIPINKDSQRIDVLFTPPTQAEWQFYNARFQRQKPCNSYYLQKACTRFNCPYDHSPLEPEALRTLEYLLKCSPCPRRGSCRAAECIYGHLCQKDDCFGEAKGCRMRPELHNVDPNLASLVPAEDDLVHDATPESLIDAW</sequence>
<evidence type="ECO:0000256" key="5">
    <source>
        <dbReference type="SAM" id="MobiDB-lite"/>
    </source>
</evidence>
<keyword evidence="2 4" id="KW-0863">Zinc-finger</keyword>
<feature type="compositionally biased region" description="Polar residues" evidence="5">
    <location>
        <begin position="360"/>
        <end position="370"/>
    </location>
</feature>
<name>A0A7C8IDT7_9PLEO</name>
<keyword evidence="8" id="KW-1185">Reference proteome</keyword>
<dbReference type="Gene3D" id="4.10.1000.10">
    <property type="entry name" value="Zinc finger, CCCH-type"/>
    <property type="match status" value="1"/>
</dbReference>
<feature type="compositionally biased region" description="Polar residues" evidence="5">
    <location>
        <begin position="259"/>
        <end position="281"/>
    </location>
</feature>
<dbReference type="EMBL" id="JAADJZ010000006">
    <property type="protein sequence ID" value="KAF2874591.1"/>
    <property type="molecule type" value="Genomic_DNA"/>
</dbReference>
<feature type="region of interest" description="Disordered" evidence="5">
    <location>
        <begin position="360"/>
        <end position="379"/>
    </location>
</feature>
<evidence type="ECO:0000256" key="3">
    <source>
        <dbReference type="ARBA" id="ARBA00022833"/>
    </source>
</evidence>
<dbReference type="PANTHER" id="PTHR37543">
    <property type="entry name" value="CCCH ZINC FINGER DNA BINDING PROTEIN (AFU_ORTHOLOGUE AFUA_5G12760)"/>
    <property type="match status" value="1"/>
</dbReference>
<feature type="region of interest" description="Disordered" evidence="5">
    <location>
        <begin position="259"/>
        <end position="296"/>
    </location>
</feature>
<dbReference type="InterPro" id="IPR057654">
    <property type="entry name" value="Znf-CCCH_tandem"/>
</dbReference>
<organism evidence="7 8">
    <name type="scientific">Massariosphaeria phaeospora</name>
    <dbReference type="NCBI Taxonomy" id="100035"/>
    <lineage>
        <taxon>Eukaryota</taxon>
        <taxon>Fungi</taxon>
        <taxon>Dikarya</taxon>
        <taxon>Ascomycota</taxon>
        <taxon>Pezizomycotina</taxon>
        <taxon>Dothideomycetes</taxon>
        <taxon>Pleosporomycetidae</taxon>
        <taxon>Pleosporales</taxon>
        <taxon>Pleosporales incertae sedis</taxon>
        <taxon>Massariosphaeria</taxon>
    </lineage>
</organism>
<keyword evidence="3 4" id="KW-0862">Zinc</keyword>
<dbReference type="PANTHER" id="PTHR37543:SF1">
    <property type="entry name" value="CCCH ZINC FINGER DNA BINDING PROTEIN (AFU_ORTHOLOGUE AFUA_5G12760)"/>
    <property type="match status" value="1"/>
</dbReference>
<protein>
    <recommendedName>
        <fullName evidence="6">C3H1-type domain-containing protein</fullName>
    </recommendedName>
</protein>
<dbReference type="InterPro" id="IPR036855">
    <property type="entry name" value="Znf_CCCH_sf"/>
</dbReference>
<feature type="domain" description="C3H1-type" evidence="6">
    <location>
        <begin position="417"/>
        <end position="444"/>
    </location>
</feature>
<dbReference type="OrthoDB" id="2270193at2759"/>
<dbReference type="Pfam" id="PF25542">
    <property type="entry name" value="zf-CCCH_12"/>
    <property type="match status" value="1"/>
</dbReference>
<proteinExistence type="predicted"/>
<evidence type="ECO:0000256" key="2">
    <source>
        <dbReference type="ARBA" id="ARBA00022771"/>
    </source>
</evidence>
<dbReference type="InterPro" id="IPR000571">
    <property type="entry name" value="Znf_CCCH"/>
</dbReference>
<dbReference type="GO" id="GO:0008270">
    <property type="term" value="F:zinc ion binding"/>
    <property type="evidence" value="ECO:0007669"/>
    <property type="project" value="UniProtKB-KW"/>
</dbReference>
<dbReference type="Pfam" id="PF00642">
    <property type="entry name" value="zf-CCCH"/>
    <property type="match status" value="1"/>
</dbReference>
<dbReference type="InterPro" id="IPR057683">
    <property type="entry name" value="DUF7923"/>
</dbReference>
<reference evidence="7 8" key="1">
    <citation type="submission" date="2020-01" db="EMBL/GenBank/DDBJ databases">
        <authorList>
            <consortium name="DOE Joint Genome Institute"/>
            <person name="Haridas S."/>
            <person name="Albert R."/>
            <person name="Binder M."/>
            <person name="Bloem J."/>
            <person name="Labutti K."/>
            <person name="Salamov A."/>
            <person name="Andreopoulos B."/>
            <person name="Baker S.E."/>
            <person name="Barry K."/>
            <person name="Bills G."/>
            <person name="Bluhm B.H."/>
            <person name="Cannon C."/>
            <person name="Castanera R."/>
            <person name="Culley D.E."/>
            <person name="Daum C."/>
            <person name="Ezra D."/>
            <person name="Gonzalez J.B."/>
            <person name="Henrissat B."/>
            <person name="Kuo A."/>
            <person name="Liang C."/>
            <person name="Lipzen A."/>
            <person name="Lutzoni F."/>
            <person name="Magnuson J."/>
            <person name="Mondo S."/>
            <person name="Nolan M."/>
            <person name="Ohm R."/>
            <person name="Pangilinan J."/>
            <person name="Park H.-J.H."/>
            <person name="Ramirez L."/>
            <person name="Alfaro M."/>
            <person name="Sun H."/>
            <person name="Tritt A."/>
            <person name="Yoshinaga Y."/>
            <person name="Zwiers L.-H.L."/>
            <person name="Turgeon B.G."/>
            <person name="Goodwin S.B."/>
            <person name="Spatafora J.W."/>
            <person name="Crous P.W."/>
            <person name="Grigoriev I.V."/>
        </authorList>
    </citation>
    <scope>NUCLEOTIDE SEQUENCE [LARGE SCALE GENOMIC DNA]</scope>
    <source>
        <strain evidence="7 8">CBS 611.86</strain>
    </source>
</reference>
<evidence type="ECO:0000256" key="4">
    <source>
        <dbReference type="PROSITE-ProRule" id="PRU00723"/>
    </source>
</evidence>
<dbReference type="AlphaFoldDB" id="A0A7C8IDT7"/>
<evidence type="ECO:0000313" key="8">
    <source>
        <dbReference type="Proteomes" id="UP000481861"/>
    </source>
</evidence>
<dbReference type="PROSITE" id="PS50103">
    <property type="entry name" value="ZF_C3H1"/>
    <property type="match status" value="2"/>
</dbReference>
<gene>
    <name evidence="7" type="ORF">BDV95DRAFT_487915</name>
</gene>
<comment type="caution">
    <text evidence="7">The sequence shown here is derived from an EMBL/GenBank/DDBJ whole genome shotgun (WGS) entry which is preliminary data.</text>
</comment>
<evidence type="ECO:0000313" key="7">
    <source>
        <dbReference type="EMBL" id="KAF2874591.1"/>
    </source>
</evidence>